<dbReference type="Pfam" id="PF02222">
    <property type="entry name" value="ATP-grasp"/>
    <property type="match status" value="1"/>
</dbReference>
<keyword evidence="2 4" id="KW-0658">Purine biosynthesis</keyword>
<dbReference type="InterPro" id="IPR003135">
    <property type="entry name" value="ATP-grasp_carboxylate-amine"/>
</dbReference>
<dbReference type="InterPro" id="IPR011054">
    <property type="entry name" value="Rudment_hybrid_motif"/>
</dbReference>
<comment type="catalytic activity">
    <reaction evidence="4 5">
        <text>5-amino-1-(5-phospho-beta-D-ribosyl)imidazole + hydrogencarbonate + ATP = 5-carboxyamino-1-(5-phospho-D-ribosyl)imidazole + ADP + phosphate + 2 H(+)</text>
        <dbReference type="Rhea" id="RHEA:19317"/>
        <dbReference type="ChEBI" id="CHEBI:15378"/>
        <dbReference type="ChEBI" id="CHEBI:17544"/>
        <dbReference type="ChEBI" id="CHEBI:30616"/>
        <dbReference type="ChEBI" id="CHEBI:43474"/>
        <dbReference type="ChEBI" id="CHEBI:58730"/>
        <dbReference type="ChEBI" id="CHEBI:137981"/>
        <dbReference type="ChEBI" id="CHEBI:456216"/>
        <dbReference type="EC" id="6.3.4.18"/>
    </reaction>
</comment>
<evidence type="ECO:0000256" key="3">
    <source>
        <dbReference type="ARBA" id="ARBA00022840"/>
    </source>
</evidence>
<dbReference type="SUPFAM" id="SSF51246">
    <property type="entry name" value="Rudiment single hybrid motif"/>
    <property type="match status" value="1"/>
</dbReference>
<keyword evidence="3 4" id="KW-0067">ATP-binding</keyword>
<dbReference type="PROSITE" id="PS50975">
    <property type="entry name" value="ATP_GRASP"/>
    <property type="match status" value="1"/>
</dbReference>
<dbReference type="InterPro" id="IPR011761">
    <property type="entry name" value="ATP-grasp"/>
</dbReference>
<dbReference type="Gene3D" id="3.40.50.20">
    <property type="match status" value="1"/>
</dbReference>
<keyword evidence="8" id="KW-1185">Reference proteome</keyword>
<evidence type="ECO:0000259" key="6">
    <source>
        <dbReference type="PROSITE" id="PS50975"/>
    </source>
</evidence>
<feature type="binding site" evidence="4">
    <location>
        <begin position="173"/>
        <end position="176"/>
    </location>
    <ligand>
        <name>ATP</name>
        <dbReference type="ChEBI" id="CHEBI:30616"/>
    </ligand>
</feature>
<dbReference type="NCBIfam" id="TIGR01161">
    <property type="entry name" value="purK"/>
    <property type="match status" value="1"/>
</dbReference>
<dbReference type="Pfam" id="PF22660">
    <property type="entry name" value="RS_preATP-grasp-like"/>
    <property type="match status" value="1"/>
</dbReference>
<feature type="binding site" evidence="4">
    <location>
        <begin position="143"/>
        <end position="149"/>
    </location>
    <ligand>
        <name>ATP</name>
        <dbReference type="ChEBI" id="CHEBI:30616"/>
    </ligand>
</feature>
<dbReference type="SUPFAM" id="SSF56059">
    <property type="entry name" value="Glutathione synthetase ATP-binding domain-like"/>
    <property type="match status" value="1"/>
</dbReference>
<feature type="binding site" evidence="4">
    <location>
        <begin position="255"/>
        <end position="256"/>
    </location>
    <ligand>
        <name>ATP</name>
        <dbReference type="ChEBI" id="CHEBI:30616"/>
    </ligand>
</feature>
<reference evidence="7 8" key="1">
    <citation type="submission" date="2024-08" db="EMBL/GenBank/DDBJ databases">
        <title>Whole-genome sequencing of halo(alkali)philic microorganisms from hypersaline lakes.</title>
        <authorList>
            <person name="Sorokin D.Y."/>
            <person name="Merkel A.Y."/>
            <person name="Messina E."/>
            <person name="Yakimov M."/>
        </authorList>
    </citation>
    <scope>NUCLEOTIDE SEQUENCE [LARGE SCALE GENOMIC DNA]</scope>
    <source>
        <strain evidence="7 8">Cl-TMA</strain>
    </source>
</reference>
<dbReference type="InterPro" id="IPR016185">
    <property type="entry name" value="PreATP-grasp_dom_sf"/>
</dbReference>
<comment type="caution">
    <text evidence="7">The sequence shown here is derived from an EMBL/GenBank/DDBJ whole genome shotgun (WGS) entry which is preliminary data.</text>
</comment>
<evidence type="ECO:0000313" key="8">
    <source>
        <dbReference type="Proteomes" id="UP001575181"/>
    </source>
</evidence>
<evidence type="ECO:0000313" key="7">
    <source>
        <dbReference type="EMBL" id="MFA9460462.1"/>
    </source>
</evidence>
<feature type="binding site" evidence="4">
    <location>
        <position position="138"/>
    </location>
    <ligand>
        <name>ATP</name>
        <dbReference type="ChEBI" id="CHEBI:30616"/>
    </ligand>
</feature>
<dbReference type="HAMAP" id="MF_01928">
    <property type="entry name" value="PurK"/>
    <property type="match status" value="1"/>
</dbReference>
<dbReference type="PANTHER" id="PTHR11609:SF5">
    <property type="entry name" value="PHOSPHORIBOSYLAMINOIMIDAZOLE CARBOXYLASE"/>
    <property type="match status" value="1"/>
</dbReference>
<comment type="similarity">
    <text evidence="4 5">Belongs to the PurK/PurT family.</text>
</comment>
<dbReference type="NCBIfam" id="NF004679">
    <property type="entry name" value="PRK06019.1-5"/>
    <property type="match status" value="1"/>
</dbReference>
<dbReference type="PANTHER" id="PTHR11609">
    <property type="entry name" value="PURINE BIOSYNTHESIS PROTEIN 6/7, PUR6/7"/>
    <property type="match status" value="1"/>
</dbReference>
<dbReference type="InterPro" id="IPR054350">
    <property type="entry name" value="PurT/PurK_preATP-grasp"/>
</dbReference>
<feature type="binding site" evidence="4">
    <location>
        <position position="98"/>
    </location>
    <ligand>
        <name>ATP</name>
        <dbReference type="ChEBI" id="CHEBI:30616"/>
    </ligand>
</feature>
<sequence>MRVGILGGGQLARMLALAGHPLGIESTVLDPGEGVCAGAVATHLVGGYEDADQLGRLSAAADVVTYEFEQVPETATTELARHNTVHPAPQALATGRDRLNEKRLFQELGIPTARFAAVDSYEALEAAVADIGLPAVLKTRTLGYDGKGQAVLRESGDIEPAWNQIGGVPLILEAVVPFGREVSMVAVRGTDGEKRFYPLVENLHREGILKESRPRFGDPLHGTAVDYAGRLLDRLGYVGTIALEMFQEGDRLLANEMAPRVHNSGHWTIEGAEASQFENHLRAVFGLPLGSTEPVGSCFMFNLVGHLPDPASVLAVPGAHPHYYGKAVRPGRKVGHITLRAETESLLEERLEQMRRVLPAD</sequence>
<dbReference type="EC" id="6.3.4.18" evidence="4 5"/>
<dbReference type="NCBIfam" id="NF004676">
    <property type="entry name" value="PRK06019.1-2"/>
    <property type="match status" value="1"/>
</dbReference>
<feature type="binding site" evidence="4">
    <location>
        <position position="181"/>
    </location>
    <ligand>
        <name>ATP</name>
        <dbReference type="ChEBI" id="CHEBI:30616"/>
    </ligand>
</feature>
<protein>
    <recommendedName>
        <fullName evidence="4 5">N5-carboxyaminoimidazole ribonucleotide synthase</fullName>
        <shortName evidence="4 5">N5-CAIR synthase</shortName>
        <ecNumber evidence="4 5">6.3.4.18</ecNumber>
    </recommendedName>
    <alternativeName>
        <fullName evidence="4 5">5-(carboxyamino)imidazole ribonucleotide synthetase</fullName>
    </alternativeName>
</protein>
<evidence type="ECO:0000256" key="2">
    <source>
        <dbReference type="ARBA" id="ARBA00022755"/>
    </source>
</evidence>
<comment type="function">
    <text evidence="5">Catalyzes the ATP-dependent conversion of 5-aminoimidazole ribonucleotide (AIR) and HCO(3)- to N5-carboxyaminoimidazole ribonucleotide (N5-CAIR).</text>
</comment>
<dbReference type="SUPFAM" id="SSF52440">
    <property type="entry name" value="PreATP-grasp domain"/>
    <property type="match status" value="1"/>
</dbReference>
<evidence type="ECO:0000256" key="4">
    <source>
        <dbReference type="HAMAP-Rule" id="MF_01928"/>
    </source>
</evidence>
<evidence type="ECO:0000256" key="1">
    <source>
        <dbReference type="ARBA" id="ARBA00022741"/>
    </source>
</evidence>
<dbReference type="Proteomes" id="UP001575181">
    <property type="component" value="Unassembled WGS sequence"/>
</dbReference>
<dbReference type="InterPro" id="IPR013815">
    <property type="entry name" value="ATP_grasp_subdomain_1"/>
</dbReference>
<dbReference type="GO" id="GO:0034028">
    <property type="term" value="F:5-(carboxyamino)imidazole ribonucleotide synthase activity"/>
    <property type="evidence" value="ECO:0007669"/>
    <property type="project" value="UniProtKB-EC"/>
</dbReference>
<name>A0ABV4TTZ0_9GAMM</name>
<dbReference type="InterPro" id="IPR040686">
    <property type="entry name" value="PurK_C"/>
</dbReference>
<comment type="pathway">
    <text evidence="4 5">Purine metabolism; IMP biosynthesis via de novo pathway; 5-amino-1-(5-phospho-D-ribosyl)imidazole-4-carboxylate from 5-amino-1-(5-phospho-D-ribosyl)imidazole (N5-CAIR route): step 1/2.</text>
</comment>
<gene>
    <name evidence="4 5" type="primary">purK</name>
    <name evidence="7" type="ORF">ACERLL_06425</name>
</gene>
<evidence type="ECO:0000256" key="5">
    <source>
        <dbReference type="RuleBase" id="RU361200"/>
    </source>
</evidence>
<feature type="binding site" evidence="4">
    <location>
        <position position="204"/>
    </location>
    <ligand>
        <name>ATP</name>
        <dbReference type="ChEBI" id="CHEBI:30616"/>
    </ligand>
</feature>
<comment type="subunit">
    <text evidence="4 5">Homodimer.</text>
</comment>
<dbReference type="InterPro" id="IPR005875">
    <property type="entry name" value="PurK"/>
</dbReference>
<dbReference type="Gene3D" id="3.30.1490.20">
    <property type="entry name" value="ATP-grasp fold, A domain"/>
    <property type="match status" value="1"/>
</dbReference>
<accession>A0ABV4TTZ0</accession>
<dbReference type="RefSeq" id="WP_373655247.1">
    <property type="nucleotide sequence ID" value="NZ_JBGUAW010000004.1"/>
</dbReference>
<keyword evidence="4 5" id="KW-0436">Ligase</keyword>
<keyword evidence="1 4" id="KW-0547">Nucleotide-binding</keyword>
<dbReference type="Gene3D" id="3.30.470.20">
    <property type="entry name" value="ATP-grasp fold, B domain"/>
    <property type="match status" value="1"/>
</dbReference>
<dbReference type="EMBL" id="JBGUAW010000004">
    <property type="protein sequence ID" value="MFA9460462.1"/>
    <property type="molecule type" value="Genomic_DNA"/>
</dbReference>
<dbReference type="Pfam" id="PF17769">
    <property type="entry name" value="PurK_C"/>
    <property type="match status" value="1"/>
</dbReference>
<proteinExistence type="inferred from homology"/>
<organism evidence="7 8">
    <name type="scientific">Thiohalorhabdus methylotrophus</name>
    <dbReference type="NCBI Taxonomy" id="3242694"/>
    <lineage>
        <taxon>Bacteria</taxon>
        <taxon>Pseudomonadati</taxon>
        <taxon>Pseudomonadota</taxon>
        <taxon>Gammaproteobacteria</taxon>
        <taxon>Thiohalorhabdales</taxon>
        <taxon>Thiohalorhabdaceae</taxon>
        <taxon>Thiohalorhabdus</taxon>
    </lineage>
</organism>
<feature type="domain" description="ATP-grasp" evidence="6">
    <location>
        <begin position="102"/>
        <end position="285"/>
    </location>
</feature>
<comment type="function">
    <text evidence="4">Catalyzes the ATP-dependent conversion of 5-aminoimidazole ribonucleotide (AIR) and HCO(3)(-) to N5-carboxyaminoimidazole ribonucleotide (N5-CAIR).</text>
</comment>